<dbReference type="InterPro" id="IPR006104">
    <property type="entry name" value="Glyco_hydro_2_N"/>
</dbReference>
<dbReference type="InterPro" id="IPR032311">
    <property type="entry name" value="DUF4982"/>
</dbReference>
<sequence length="719" mass="82626">MKNLHRKKLVYLIFLLFSCSFVSFINLTEQNKRVEFSINKNEWKFNRADVKNAHKSNFKDDAWMSITIPHDYNGGVDGVHSDIFKGRFDFNNDLDNRLIYKGPGWYRTTLQIDDKHKGKCIFIRFEAVSLRAEVWVNGKEVGSHDGGYTAFEFDITDYIKYGKPNVIAVRSDNSNNPNIAPWMKDETKSFPYSFDYGIYGGIYRDVRITVTDPIKIEKVLNTPVSGAQAPTSVSIDTYVKNYSDKEKTVDLKTIILDPKGNQLSKLKTSKKIKPGQTITYKQSASTFNDVQFWSPESPKLYKVQSEISYDGNTIDNVESTFGVRYFTLANKQAFSLNGNKSFLRGINRHQDMEGLGYALPNEQHIEDAKLIKDAGFNAVRHAHYPADPEFVKACDELGLMLWLEIPLTGSTSDTPKFLENCKSQLTEMIEQNYNNPSVIAWGIGNESDRSSTEEISNTVFKALVDLAHELDPSRPVLGCNYKFKSNQDLVDVYSPQDWSGWYSDTLNAYNPDAIIGEYGASIDYFNHSDQKFDITKNYNPANKQSFWSQEFGCFIHEYKISLGESQKELFPGHFAWVAFDFASPRAGRKNNPIPFMNQKGLILYDHKTKKDIYYLYQSMYREAKDLPMVYIVSESWKDRWKTIESKDVWVYSNCDSVKLFNDYGKKSFGTRIKNSGPRKDTRFQWDSISVENNVLYAEGWYNGKMVTKDTLLLNNLPPK</sequence>
<gene>
    <name evidence="8" type="ORF">SAMN05428642_103224</name>
</gene>
<evidence type="ECO:0000259" key="7">
    <source>
        <dbReference type="Pfam" id="PF16355"/>
    </source>
</evidence>
<dbReference type="STRING" id="369401.SAMN05428642_103224"/>
<dbReference type="OrthoDB" id="9801077at2"/>
<dbReference type="GO" id="GO:0004553">
    <property type="term" value="F:hydrolase activity, hydrolyzing O-glycosyl compounds"/>
    <property type="evidence" value="ECO:0007669"/>
    <property type="project" value="InterPro"/>
</dbReference>
<keyword evidence="9" id="KW-1185">Reference proteome</keyword>
<dbReference type="Pfam" id="PF02836">
    <property type="entry name" value="Glyco_hydro_2_C"/>
    <property type="match status" value="1"/>
</dbReference>
<dbReference type="AlphaFoldDB" id="A0A1K2IMA4"/>
<dbReference type="PANTHER" id="PTHR42732:SF1">
    <property type="entry name" value="BETA-MANNOSIDASE"/>
    <property type="match status" value="1"/>
</dbReference>
<keyword evidence="2" id="KW-0378">Hydrolase</keyword>
<feature type="domain" description="DUF4982" evidence="7">
    <location>
        <begin position="645"/>
        <end position="706"/>
    </location>
</feature>
<dbReference type="InterPro" id="IPR036156">
    <property type="entry name" value="Beta-gal/glucu_dom_sf"/>
</dbReference>
<dbReference type="Proteomes" id="UP000182544">
    <property type="component" value="Unassembled WGS sequence"/>
</dbReference>
<dbReference type="InterPro" id="IPR006101">
    <property type="entry name" value="Glyco_hydro_2"/>
</dbReference>
<proteinExistence type="inferred from homology"/>
<evidence type="ECO:0000256" key="2">
    <source>
        <dbReference type="ARBA" id="ARBA00022801"/>
    </source>
</evidence>
<feature type="domain" description="Glycoside hydrolase family 2 immunoglobulin-like beta-sandwich" evidence="4">
    <location>
        <begin position="225"/>
        <end position="324"/>
    </location>
</feature>
<evidence type="ECO:0000259" key="5">
    <source>
        <dbReference type="Pfam" id="PF02836"/>
    </source>
</evidence>
<evidence type="ECO:0000256" key="3">
    <source>
        <dbReference type="ARBA" id="ARBA00023295"/>
    </source>
</evidence>
<dbReference type="PROSITE" id="PS51257">
    <property type="entry name" value="PROKAR_LIPOPROTEIN"/>
    <property type="match status" value="1"/>
</dbReference>
<feature type="domain" description="Glycosyl hydrolases family 2 sugar binding" evidence="6">
    <location>
        <begin position="95"/>
        <end position="208"/>
    </location>
</feature>
<dbReference type="InterPro" id="IPR051913">
    <property type="entry name" value="GH2_Domain-Containing"/>
</dbReference>
<evidence type="ECO:0000259" key="4">
    <source>
        <dbReference type="Pfam" id="PF00703"/>
    </source>
</evidence>
<dbReference type="EMBL" id="FPKV01000003">
    <property type="protein sequence ID" value="SFZ93597.1"/>
    <property type="molecule type" value="Genomic_DNA"/>
</dbReference>
<keyword evidence="3" id="KW-0326">Glycosidase</keyword>
<dbReference type="Pfam" id="PF16355">
    <property type="entry name" value="DUF4982"/>
    <property type="match status" value="1"/>
</dbReference>
<dbReference type="GO" id="GO:0005975">
    <property type="term" value="P:carbohydrate metabolic process"/>
    <property type="evidence" value="ECO:0007669"/>
    <property type="project" value="InterPro"/>
</dbReference>
<dbReference type="SUPFAM" id="SSF49303">
    <property type="entry name" value="beta-Galactosidase/glucuronidase domain"/>
    <property type="match status" value="1"/>
</dbReference>
<evidence type="ECO:0000259" key="6">
    <source>
        <dbReference type="Pfam" id="PF02837"/>
    </source>
</evidence>
<reference evidence="8 9" key="1">
    <citation type="submission" date="2016-10" db="EMBL/GenBank/DDBJ databases">
        <authorList>
            <person name="de Groot N.N."/>
        </authorList>
    </citation>
    <scope>NUCLEOTIDE SEQUENCE [LARGE SCALE GENOMIC DNA]</scope>
    <source>
        <strain evidence="8 9">DSM 18180</strain>
    </source>
</reference>
<dbReference type="Pfam" id="PF02837">
    <property type="entry name" value="Glyco_hydro_2_N"/>
    <property type="match status" value="1"/>
</dbReference>
<name>A0A1K2IMA4_9FLAO</name>
<dbReference type="InterPro" id="IPR013783">
    <property type="entry name" value="Ig-like_fold"/>
</dbReference>
<dbReference type="Pfam" id="PF00703">
    <property type="entry name" value="Glyco_hydro_2"/>
    <property type="match status" value="1"/>
</dbReference>
<organism evidence="8 9">
    <name type="scientific">Flaviramulus basaltis</name>
    <dbReference type="NCBI Taxonomy" id="369401"/>
    <lineage>
        <taxon>Bacteria</taxon>
        <taxon>Pseudomonadati</taxon>
        <taxon>Bacteroidota</taxon>
        <taxon>Flavobacteriia</taxon>
        <taxon>Flavobacteriales</taxon>
        <taxon>Flavobacteriaceae</taxon>
        <taxon>Flaviramulus</taxon>
    </lineage>
</organism>
<dbReference type="SUPFAM" id="SSF51445">
    <property type="entry name" value="(Trans)glycosidases"/>
    <property type="match status" value="1"/>
</dbReference>
<evidence type="ECO:0000313" key="9">
    <source>
        <dbReference type="Proteomes" id="UP000182544"/>
    </source>
</evidence>
<dbReference type="InterPro" id="IPR006102">
    <property type="entry name" value="Ig-like_GH2"/>
</dbReference>
<dbReference type="PANTHER" id="PTHR42732">
    <property type="entry name" value="BETA-GALACTOSIDASE"/>
    <property type="match status" value="1"/>
</dbReference>
<comment type="similarity">
    <text evidence="1">Belongs to the glycosyl hydrolase 2 family.</text>
</comment>
<dbReference type="InterPro" id="IPR008979">
    <property type="entry name" value="Galactose-bd-like_sf"/>
</dbReference>
<dbReference type="InterPro" id="IPR006103">
    <property type="entry name" value="Glyco_hydro_2_cat"/>
</dbReference>
<evidence type="ECO:0000256" key="1">
    <source>
        <dbReference type="ARBA" id="ARBA00007401"/>
    </source>
</evidence>
<dbReference type="SUPFAM" id="SSF49785">
    <property type="entry name" value="Galactose-binding domain-like"/>
    <property type="match status" value="1"/>
</dbReference>
<dbReference type="InterPro" id="IPR017853">
    <property type="entry name" value="GH"/>
</dbReference>
<dbReference type="Gene3D" id="2.60.120.260">
    <property type="entry name" value="Galactose-binding domain-like"/>
    <property type="match status" value="1"/>
</dbReference>
<dbReference type="Gene3D" id="3.20.20.80">
    <property type="entry name" value="Glycosidases"/>
    <property type="match status" value="1"/>
</dbReference>
<dbReference type="PRINTS" id="PR00132">
    <property type="entry name" value="GLHYDRLASE2"/>
</dbReference>
<evidence type="ECO:0000313" key="8">
    <source>
        <dbReference type="EMBL" id="SFZ93597.1"/>
    </source>
</evidence>
<dbReference type="Gene3D" id="2.60.40.10">
    <property type="entry name" value="Immunoglobulins"/>
    <property type="match status" value="2"/>
</dbReference>
<accession>A0A1K2IMA4</accession>
<feature type="domain" description="Glycoside hydrolase family 2 catalytic" evidence="5">
    <location>
        <begin position="331"/>
        <end position="582"/>
    </location>
</feature>
<protein>
    <submittedName>
        <fullName evidence="8">Beta-galactosidase</fullName>
    </submittedName>
</protein>